<dbReference type="Proteomes" id="UP000233837">
    <property type="component" value="Unassembled WGS sequence"/>
</dbReference>
<evidence type="ECO:0000313" key="6">
    <source>
        <dbReference type="EMBL" id="PKU83932.1"/>
    </source>
</evidence>
<dbReference type="InterPro" id="IPR005998">
    <property type="entry name" value="Ribosomal_uL30_euk"/>
</dbReference>
<keyword evidence="2 6" id="KW-0689">Ribosomal protein</keyword>
<accession>A0A2I0X7Q4</accession>
<proteinExistence type="inferred from homology"/>
<evidence type="ECO:0000313" key="7">
    <source>
        <dbReference type="Proteomes" id="UP000233837"/>
    </source>
</evidence>
<reference evidence="6 7" key="2">
    <citation type="journal article" date="2017" name="Nature">
        <title>The Apostasia genome and the evolution of orchids.</title>
        <authorList>
            <person name="Zhang G.Q."/>
            <person name="Liu K.W."/>
            <person name="Li Z."/>
            <person name="Lohaus R."/>
            <person name="Hsiao Y.Y."/>
            <person name="Niu S.C."/>
            <person name="Wang J.Y."/>
            <person name="Lin Y.C."/>
            <person name="Xu Q."/>
            <person name="Chen L.J."/>
            <person name="Yoshida K."/>
            <person name="Fujiwara S."/>
            <person name="Wang Z.W."/>
            <person name="Zhang Y.Q."/>
            <person name="Mitsuda N."/>
            <person name="Wang M."/>
            <person name="Liu G.H."/>
            <person name="Pecoraro L."/>
            <person name="Huang H.X."/>
            <person name="Xiao X.J."/>
            <person name="Lin M."/>
            <person name="Wu X.Y."/>
            <person name="Wu W.L."/>
            <person name="Chen Y.Y."/>
            <person name="Chang S.B."/>
            <person name="Sakamoto S."/>
            <person name="Ohme-Takagi M."/>
            <person name="Yagi M."/>
            <person name="Zeng S.J."/>
            <person name="Shen C.Y."/>
            <person name="Yeh C.M."/>
            <person name="Luo Y.B."/>
            <person name="Tsai W.C."/>
            <person name="Van de Peer Y."/>
            <person name="Liu Z.J."/>
        </authorList>
    </citation>
    <scope>NUCLEOTIDE SEQUENCE [LARGE SCALE GENOMIC DNA]</scope>
    <source>
        <tissue evidence="6">The whole plant</tissue>
    </source>
</reference>
<comment type="similarity">
    <text evidence="1">Belongs to the universal ribosomal protein uL30 family.</text>
</comment>
<dbReference type="GO" id="GO:0003723">
    <property type="term" value="F:RNA binding"/>
    <property type="evidence" value="ECO:0007669"/>
    <property type="project" value="InterPro"/>
</dbReference>
<dbReference type="Pfam" id="PF00327">
    <property type="entry name" value="Ribosomal_L30"/>
    <property type="match status" value="1"/>
</dbReference>
<dbReference type="FunFam" id="3.30.1390.20:FF:000003">
    <property type="entry name" value="60S ribosomal protein L7"/>
    <property type="match status" value="1"/>
</dbReference>
<keyword evidence="3" id="KW-0687">Ribonucleoprotein</keyword>
<evidence type="ECO:0000259" key="5">
    <source>
        <dbReference type="Pfam" id="PF08079"/>
    </source>
</evidence>
<evidence type="ECO:0000259" key="4">
    <source>
        <dbReference type="Pfam" id="PF00327"/>
    </source>
</evidence>
<dbReference type="GO" id="GO:0003735">
    <property type="term" value="F:structural constituent of ribosome"/>
    <property type="evidence" value="ECO:0007669"/>
    <property type="project" value="TreeGrafter"/>
</dbReference>
<dbReference type="Pfam" id="PF08079">
    <property type="entry name" value="Ribosomal_L30_N"/>
    <property type="match status" value="1"/>
</dbReference>
<sequence length="249" mass="29343">MVMVDEDAKPLNYVHETVLRKRKVNEEWAIKKRERVDAKKRRYAENKKFAIKRPEQFVKEYRDKELDRVRARRRLLKLRKLPAIDLKSNLLFVIRTRGKNDMSPQTGKVLRRLRLRHILSGVFLRANDSVLRMLTSVEPFITYGYPNLKNVRELVYKKGCGMIDKQPVPLTDNNVIEQALGKYGIICIEDIVHQIATVGPHFKTVASFLWPFKLKRPERFPTMKKKPYKNGGDSGNREEHINEFIEMLN</sequence>
<dbReference type="InterPro" id="IPR016082">
    <property type="entry name" value="Ribosomal_uL30_ferredoxin-like"/>
</dbReference>
<dbReference type="GO" id="GO:0000463">
    <property type="term" value="P:maturation of LSU-rRNA from tricistronic rRNA transcript (SSU-rRNA, 5.8S rRNA, LSU-rRNA)"/>
    <property type="evidence" value="ECO:0007669"/>
    <property type="project" value="TreeGrafter"/>
</dbReference>
<feature type="domain" description="Large ribosomal subunit protein uL30 N-terminal eukaryotes" evidence="5">
    <location>
        <begin position="14"/>
        <end position="74"/>
    </location>
</feature>
<organism evidence="6 7">
    <name type="scientific">Dendrobium catenatum</name>
    <dbReference type="NCBI Taxonomy" id="906689"/>
    <lineage>
        <taxon>Eukaryota</taxon>
        <taxon>Viridiplantae</taxon>
        <taxon>Streptophyta</taxon>
        <taxon>Embryophyta</taxon>
        <taxon>Tracheophyta</taxon>
        <taxon>Spermatophyta</taxon>
        <taxon>Magnoliopsida</taxon>
        <taxon>Liliopsida</taxon>
        <taxon>Asparagales</taxon>
        <taxon>Orchidaceae</taxon>
        <taxon>Epidendroideae</taxon>
        <taxon>Malaxideae</taxon>
        <taxon>Dendrobiinae</taxon>
        <taxon>Dendrobium</taxon>
    </lineage>
</organism>
<evidence type="ECO:0000256" key="2">
    <source>
        <dbReference type="ARBA" id="ARBA00022980"/>
    </source>
</evidence>
<dbReference type="NCBIfam" id="TIGR01310">
    <property type="entry name" value="uL30_euk"/>
    <property type="match status" value="1"/>
</dbReference>
<feature type="domain" description="Large ribosomal subunit protein uL30-like ferredoxin-like fold" evidence="4">
    <location>
        <begin position="91"/>
        <end position="141"/>
    </location>
</feature>
<dbReference type="SUPFAM" id="SSF55129">
    <property type="entry name" value="Ribosomal protein L30p/L7e"/>
    <property type="match status" value="1"/>
</dbReference>
<dbReference type="AlphaFoldDB" id="A0A2I0X7Q4"/>
<evidence type="ECO:0000256" key="3">
    <source>
        <dbReference type="ARBA" id="ARBA00023274"/>
    </source>
</evidence>
<dbReference type="InterPro" id="IPR039699">
    <property type="entry name" value="Ribosomal_uL30"/>
</dbReference>
<dbReference type="GO" id="GO:0022625">
    <property type="term" value="C:cytosolic large ribosomal subunit"/>
    <property type="evidence" value="ECO:0007669"/>
    <property type="project" value="TreeGrafter"/>
</dbReference>
<dbReference type="InterPro" id="IPR018038">
    <property type="entry name" value="Ribosomal_uL30_CS"/>
</dbReference>
<dbReference type="Gene3D" id="3.30.1390.20">
    <property type="entry name" value="Ribosomal protein L30, ferredoxin-like fold domain"/>
    <property type="match status" value="1"/>
</dbReference>
<reference evidence="6 7" key="1">
    <citation type="journal article" date="2016" name="Sci. Rep.">
        <title>The Dendrobium catenatum Lindl. genome sequence provides insights into polysaccharide synthase, floral development and adaptive evolution.</title>
        <authorList>
            <person name="Zhang G.Q."/>
            <person name="Xu Q."/>
            <person name="Bian C."/>
            <person name="Tsai W.C."/>
            <person name="Yeh C.M."/>
            <person name="Liu K.W."/>
            <person name="Yoshida K."/>
            <person name="Zhang L.S."/>
            <person name="Chang S.B."/>
            <person name="Chen F."/>
            <person name="Shi Y."/>
            <person name="Su Y.Y."/>
            <person name="Zhang Y.Q."/>
            <person name="Chen L.J."/>
            <person name="Yin Y."/>
            <person name="Lin M."/>
            <person name="Huang H."/>
            <person name="Deng H."/>
            <person name="Wang Z.W."/>
            <person name="Zhu S.L."/>
            <person name="Zhao X."/>
            <person name="Deng C."/>
            <person name="Niu S.C."/>
            <person name="Huang J."/>
            <person name="Wang M."/>
            <person name="Liu G.H."/>
            <person name="Yang H.J."/>
            <person name="Xiao X.J."/>
            <person name="Hsiao Y.Y."/>
            <person name="Wu W.L."/>
            <person name="Chen Y.Y."/>
            <person name="Mitsuda N."/>
            <person name="Ohme-Takagi M."/>
            <person name="Luo Y.B."/>
            <person name="Van de Peer Y."/>
            <person name="Liu Z.J."/>
        </authorList>
    </citation>
    <scope>NUCLEOTIDE SEQUENCE [LARGE SCALE GENOMIC DNA]</scope>
    <source>
        <tissue evidence="6">The whole plant</tissue>
    </source>
</reference>
<evidence type="ECO:0000256" key="1">
    <source>
        <dbReference type="ARBA" id="ARBA00007594"/>
    </source>
</evidence>
<dbReference type="EMBL" id="KZ502070">
    <property type="protein sequence ID" value="PKU83932.1"/>
    <property type="molecule type" value="Genomic_DNA"/>
</dbReference>
<name>A0A2I0X7Q4_9ASPA</name>
<dbReference type="InterPro" id="IPR035808">
    <property type="entry name" value="Ribosomal_uL30_euk_arc"/>
</dbReference>
<dbReference type="PANTHER" id="PTHR11524">
    <property type="entry name" value="60S RIBOSOMAL PROTEIN L7"/>
    <property type="match status" value="1"/>
</dbReference>
<dbReference type="PANTHER" id="PTHR11524:SF36">
    <property type="entry name" value="LARGE RIBOSOMAL SUBUNIT PROTEIN UL30Z"/>
    <property type="match status" value="1"/>
</dbReference>
<protein>
    <submittedName>
        <fullName evidence="6">60S ribosomal protein L7-2</fullName>
    </submittedName>
</protein>
<dbReference type="InterPro" id="IPR012988">
    <property type="entry name" value="Ribosomal_uL30_N_euk"/>
</dbReference>
<dbReference type="STRING" id="906689.A0A2I0X7Q4"/>
<dbReference type="CDD" id="cd01657">
    <property type="entry name" value="Ribosomal_L7_archeal_euk"/>
    <property type="match status" value="1"/>
</dbReference>
<gene>
    <name evidence="6" type="primary">RPL7B</name>
    <name evidence="6" type="ORF">MA16_Dca006407</name>
</gene>
<dbReference type="InterPro" id="IPR036919">
    <property type="entry name" value="Ribo_uL30_ferredoxin-like_sf"/>
</dbReference>
<dbReference type="OrthoDB" id="28644at2759"/>
<keyword evidence="7" id="KW-1185">Reference proteome</keyword>
<dbReference type="PROSITE" id="PS00634">
    <property type="entry name" value="RIBOSOMAL_L30"/>
    <property type="match status" value="1"/>
</dbReference>